<evidence type="ECO:0000256" key="1">
    <source>
        <dbReference type="PROSITE-ProRule" id="PRU00176"/>
    </source>
</evidence>
<reference evidence="3" key="2">
    <citation type="submission" date="2021-01" db="EMBL/GenBank/DDBJ databases">
        <authorList>
            <person name="Schikora-Tamarit M.A."/>
        </authorList>
    </citation>
    <scope>NUCLEOTIDE SEQUENCE</scope>
    <source>
        <strain evidence="3">CBS2887</strain>
    </source>
</reference>
<evidence type="ECO:0000313" key="3">
    <source>
        <dbReference type="EMBL" id="KAH3681408.1"/>
    </source>
</evidence>
<dbReference type="InterPro" id="IPR012677">
    <property type="entry name" value="Nucleotide-bd_a/b_plait_sf"/>
</dbReference>
<dbReference type="AlphaFoldDB" id="A0A9P8TJ24"/>
<protein>
    <recommendedName>
        <fullName evidence="2">RRM domain-containing protein</fullName>
    </recommendedName>
</protein>
<dbReference type="EMBL" id="JAEUBG010004429">
    <property type="protein sequence ID" value="KAH3681408.1"/>
    <property type="molecule type" value="Genomic_DNA"/>
</dbReference>
<comment type="caution">
    <text evidence="3">The sequence shown here is derived from an EMBL/GenBank/DDBJ whole genome shotgun (WGS) entry which is preliminary data.</text>
</comment>
<dbReference type="GO" id="GO:0003723">
    <property type="term" value="F:RNA binding"/>
    <property type="evidence" value="ECO:0007669"/>
    <property type="project" value="UniProtKB-UniRule"/>
</dbReference>
<name>A0A9P8TJ24_WICPI</name>
<proteinExistence type="predicted"/>
<dbReference type="OrthoDB" id="7763451at2759"/>
<organism evidence="3 4">
    <name type="scientific">Wickerhamomyces pijperi</name>
    <name type="common">Yeast</name>
    <name type="synonym">Pichia pijperi</name>
    <dbReference type="NCBI Taxonomy" id="599730"/>
    <lineage>
        <taxon>Eukaryota</taxon>
        <taxon>Fungi</taxon>
        <taxon>Dikarya</taxon>
        <taxon>Ascomycota</taxon>
        <taxon>Saccharomycotina</taxon>
        <taxon>Saccharomycetes</taxon>
        <taxon>Phaffomycetales</taxon>
        <taxon>Wickerhamomycetaceae</taxon>
        <taxon>Wickerhamomyces</taxon>
    </lineage>
</organism>
<evidence type="ECO:0000313" key="4">
    <source>
        <dbReference type="Proteomes" id="UP000774326"/>
    </source>
</evidence>
<dbReference type="Pfam" id="PF00076">
    <property type="entry name" value="RRM_1"/>
    <property type="match status" value="1"/>
</dbReference>
<dbReference type="PANTHER" id="PTHR32343">
    <property type="entry name" value="SERINE/ARGININE-RICH SPLICING FACTOR"/>
    <property type="match status" value="1"/>
</dbReference>
<reference evidence="3" key="1">
    <citation type="journal article" date="2021" name="Open Biol.">
        <title>Shared evolutionary footprints suggest mitochondrial oxidative damage underlies multiple complex I losses in fungi.</title>
        <authorList>
            <person name="Schikora-Tamarit M.A."/>
            <person name="Marcet-Houben M."/>
            <person name="Nosek J."/>
            <person name="Gabaldon T."/>
        </authorList>
    </citation>
    <scope>NUCLEOTIDE SEQUENCE</scope>
    <source>
        <strain evidence="3">CBS2887</strain>
    </source>
</reference>
<dbReference type="Proteomes" id="UP000774326">
    <property type="component" value="Unassembled WGS sequence"/>
</dbReference>
<sequence length="246" mass="26770">MSIIVSNVPQSVTQEEVSQFFQFCGKIESIEQTDSSKGTYKVTFSDSSALTTAALLNGAQLGGASVAVETLADGKKVEDSATKSDDASADIAQNGDIPQELKPKSQIFAEYLSQGYVLGDSLIGKAVEYDQKNGLSDKFNRFIGDLNTKYNLPEKQQQLQQTTEGLDNKYKVTENLTKYYNNFQQTSLGNKIHHFYTKAVNDSLQIHEEAKRLAEIKKTQAAAQGALPATTGNVAELAGQVPISKE</sequence>
<gene>
    <name evidence="3" type="ORF">WICPIJ_007624</name>
</gene>
<keyword evidence="4" id="KW-1185">Reference proteome</keyword>
<dbReference type="SUPFAM" id="SSF54928">
    <property type="entry name" value="RNA-binding domain, RBD"/>
    <property type="match status" value="1"/>
</dbReference>
<dbReference type="InterPro" id="IPR000504">
    <property type="entry name" value="RRM_dom"/>
</dbReference>
<evidence type="ECO:0000259" key="2">
    <source>
        <dbReference type="PROSITE" id="PS50102"/>
    </source>
</evidence>
<dbReference type="Gene3D" id="3.30.70.330">
    <property type="match status" value="1"/>
</dbReference>
<feature type="domain" description="RRM" evidence="2">
    <location>
        <begin position="1"/>
        <end position="73"/>
    </location>
</feature>
<dbReference type="SMART" id="SM00360">
    <property type="entry name" value="RRM"/>
    <property type="match status" value="1"/>
</dbReference>
<dbReference type="PROSITE" id="PS50102">
    <property type="entry name" value="RRM"/>
    <property type="match status" value="1"/>
</dbReference>
<dbReference type="InterPro" id="IPR035979">
    <property type="entry name" value="RBD_domain_sf"/>
</dbReference>
<keyword evidence="1" id="KW-0694">RNA-binding</keyword>
<accession>A0A9P8TJ24</accession>
<dbReference type="PANTHER" id="PTHR32343:SF10">
    <property type="entry name" value="RNA-BINDING REGION RNP-1 DOMAIN-CONTAINING PROTEIN"/>
    <property type="match status" value="1"/>
</dbReference>